<feature type="region of interest" description="Disordered" evidence="1">
    <location>
        <begin position="377"/>
        <end position="398"/>
    </location>
</feature>
<dbReference type="Proteomes" id="UP000281245">
    <property type="component" value="Unassembled WGS sequence"/>
</dbReference>
<dbReference type="OrthoDB" id="271448at2759"/>
<feature type="region of interest" description="Disordered" evidence="1">
    <location>
        <begin position="148"/>
        <end position="218"/>
    </location>
</feature>
<proteinExistence type="predicted"/>
<protein>
    <recommendedName>
        <fullName evidence="4">Apple domain-containing protein</fullName>
    </recommendedName>
</protein>
<feature type="compositionally biased region" description="Polar residues" evidence="1">
    <location>
        <begin position="381"/>
        <end position="390"/>
    </location>
</feature>
<evidence type="ECO:0000256" key="1">
    <source>
        <dbReference type="SAM" id="MobiDB-lite"/>
    </source>
</evidence>
<sequence>LATAIAPHLNIGNGEPWRYLGQNSNTSQDKGYIRQVFPRVHEPFFLSITPQPSLPQQQQKALHRFPGITSMRSNIAFAAALAHIAAAAPAPQQFDLAAVLNAPSPTNTAPPTTAVATSSSTSVNSASLAQSISAAINTEASASVTGASASAASTEQPSSALEKRGGWGGWGETTKKVTSSAKSTTSSVAKPVTSSTPSTTSVQTTGTATTSSSTSCPTTPEDGTYCGFINPEDPCAVQPDGYGPKVSPDTVEAFKSYSEFHQQAQNAETPSGYEQVFQDLDASVSGNSYITFYTLESYDVAGCAAYCDNTDLCTAFNIYIERDPSLNPTKGDNESTYCPNPSSITNYKCSLWGSDIDEESATNTGDNREDFQTVVVGSNGYDKTNNTTPPDQDGWDKPEKCDNGAISGGGNYWMGSHFYPGPYNPFNCAHYAQAQTEKNKEGARSKGAKSYTPVNMFNSYMVHRNGKAQGTYCQIFDTHLSPEWAGFKGTHSGRDRFDVKNSWTYSLKNLDDGKFH</sequence>
<comment type="caution">
    <text evidence="2">The sequence shown here is derived from an EMBL/GenBank/DDBJ whole genome shotgun (WGS) entry which is preliminary data.</text>
</comment>
<accession>A0A3M6XDE5</accession>
<dbReference type="PANTHER" id="PTHR36578:SF1">
    <property type="entry name" value="APPLE DOMAIN-CONTAINING PROTEIN"/>
    <property type="match status" value="1"/>
</dbReference>
<dbReference type="EMBL" id="QWIJ01000067">
    <property type="protein sequence ID" value="RMX88518.1"/>
    <property type="molecule type" value="Genomic_DNA"/>
</dbReference>
<dbReference type="PANTHER" id="PTHR36578">
    <property type="entry name" value="CHROMOSOME 15, WHOLE GENOME SHOTGUN SEQUENCE"/>
    <property type="match status" value="1"/>
</dbReference>
<dbReference type="VEuPathDB" id="FungiDB:BTJ68_06438"/>
<name>A0A3M6XDE5_HORWE</name>
<evidence type="ECO:0000313" key="3">
    <source>
        <dbReference type="Proteomes" id="UP000281245"/>
    </source>
</evidence>
<feature type="compositionally biased region" description="Low complexity" evidence="1">
    <location>
        <begin position="176"/>
        <end position="218"/>
    </location>
</feature>
<dbReference type="AlphaFoldDB" id="A0A3M6XDE5"/>
<gene>
    <name evidence="2" type="ORF">D0869_01570</name>
</gene>
<organism evidence="2 3">
    <name type="scientific">Hortaea werneckii</name>
    <name type="common">Black yeast</name>
    <name type="synonym">Cladosporium werneckii</name>
    <dbReference type="NCBI Taxonomy" id="91943"/>
    <lineage>
        <taxon>Eukaryota</taxon>
        <taxon>Fungi</taxon>
        <taxon>Dikarya</taxon>
        <taxon>Ascomycota</taxon>
        <taxon>Pezizomycotina</taxon>
        <taxon>Dothideomycetes</taxon>
        <taxon>Dothideomycetidae</taxon>
        <taxon>Mycosphaerellales</taxon>
        <taxon>Teratosphaeriaceae</taxon>
        <taxon>Hortaea</taxon>
    </lineage>
</organism>
<evidence type="ECO:0000313" key="2">
    <source>
        <dbReference type="EMBL" id="RMX88518.1"/>
    </source>
</evidence>
<feature type="non-terminal residue" evidence="2">
    <location>
        <position position="1"/>
    </location>
</feature>
<evidence type="ECO:0008006" key="4">
    <source>
        <dbReference type="Google" id="ProtNLM"/>
    </source>
</evidence>
<reference evidence="2 3" key="1">
    <citation type="journal article" date="2018" name="BMC Genomics">
        <title>Genomic evidence for intraspecific hybridization in a clonal and extremely halotolerant yeast.</title>
        <authorList>
            <person name="Gostincar C."/>
            <person name="Stajich J.E."/>
            <person name="Zupancic J."/>
            <person name="Zalar P."/>
            <person name="Gunde-Cimerman N."/>
        </authorList>
    </citation>
    <scope>NUCLEOTIDE SEQUENCE [LARGE SCALE GENOMIC DNA]</scope>
    <source>
        <strain evidence="2 3">EXF-6656</strain>
    </source>
</reference>